<dbReference type="Gene3D" id="3.40.50.720">
    <property type="entry name" value="NAD(P)-binding Rossmann-like Domain"/>
    <property type="match status" value="1"/>
</dbReference>
<dbReference type="AlphaFoldDB" id="A0AAJ4TDK5"/>
<name>A0AAJ4TDK5_AGRTU</name>
<protein>
    <submittedName>
        <fullName evidence="5">Vitopine synthase</fullName>
    </submittedName>
</protein>
<evidence type="ECO:0000256" key="3">
    <source>
        <dbReference type="ARBA" id="ARBA00023002"/>
    </source>
</evidence>
<keyword evidence="3" id="KW-0560">Oxidoreductase</keyword>
<dbReference type="InterPro" id="IPR013328">
    <property type="entry name" value="6PGD_dom2"/>
</dbReference>
<evidence type="ECO:0000259" key="4">
    <source>
        <dbReference type="Pfam" id="PF02317"/>
    </source>
</evidence>
<dbReference type="PANTHER" id="PTHR38015:SF1">
    <property type="entry name" value="OPINE DEHYDROGENASE DOMAIN-CONTAINING PROTEIN"/>
    <property type="match status" value="1"/>
</dbReference>
<dbReference type="InterPro" id="IPR051729">
    <property type="entry name" value="Opine/Lysopine_DH"/>
</dbReference>
<gene>
    <name evidence="5" type="ORF">G6M86_28325</name>
</gene>
<dbReference type="Pfam" id="PF02317">
    <property type="entry name" value="Octopine_DH"/>
    <property type="match status" value="1"/>
</dbReference>
<dbReference type="SUPFAM" id="SSF48179">
    <property type="entry name" value="6-phosphogluconate dehydrogenase C-terminal domain-like"/>
    <property type="match status" value="1"/>
</dbReference>
<dbReference type="Proteomes" id="UP000663946">
    <property type="component" value="Plasmid pTiQ15_94"/>
</dbReference>
<dbReference type="InterPro" id="IPR008927">
    <property type="entry name" value="6-PGluconate_DH-like_C_sf"/>
</dbReference>
<reference evidence="5" key="1">
    <citation type="submission" date="2020-02" db="EMBL/GenBank/DDBJ databases">
        <title>Unexpected conservation and global transmission of agrobacterial virulence plasmids.</title>
        <authorList>
            <person name="Weisberg A.J."/>
            <person name="Davis E.W. II"/>
            <person name="Tabima J.R."/>
            <person name="Belcher M.S."/>
            <person name="Miller M."/>
            <person name="Kuo C.-H."/>
            <person name="Loper J.E."/>
            <person name="Grunwald N.J."/>
            <person name="Putnam M.L."/>
            <person name="Chang J.H."/>
        </authorList>
    </citation>
    <scope>NUCLEOTIDE SEQUENCE</scope>
    <source>
        <strain evidence="5">Q15/94</strain>
        <plasmid evidence="5">pTiQ15_94</plasmid>
    </source>
</reference>
<dbReference type="RefSeq" id="WP_333722773.1">
    <property type="nucleotide sequence ID" value="NZ_CP049220.1"/>
</dbReference>
<keyword evidence="5" id="KW-0614">Plasmid</keyword>
<evidence type="ECO:0000256" key="1">
    <source>
        <dbReference type="ARBA" id="ARBA00008730"/>
    </source>
</evidence>
<geneLocation type="plasmid" evidence="5 6">
    <name>pTiQ15_94</name>
</geneLocation>
<dbReference type="Gene3D" id="1.10.1040.10">
    <property type="entry name" value="N-(1-d-carboxylethyl)-l-norvaline Dehydrogenase, domain 2"/>
    <property type="match status" value="1"/>
</dbReference>
<comment type="similarity">
    <text evidence="1">Belongs to the lysopine/nopaline/octopine/opine/vitopine dehydrogenases family.</text>
</comment>
<dbReference type="EMBL" id="CP049220">
    <property type="protein sequence ID" value="QTG17190.1"/>
    <property type="molecule type" value="Genomic_DNA"/>
</dbReference>
<feature type="domain" description="Opine dehydrogenase" evidence="4">
    <location>
        <begin position="183"/>
        <end position="328"/>
    </location>
</feature>
<organism evidence="5 6">
    <name type="scientific">Agrobacterium tumefaciens</name>
    <dbReference type="NCBI Taxonomy" id="358"/>
    <lineage>
        <taxon>Bacteria</taxon>
        <taxon>Pseudomonadati</taxon>
        <taxon>Pseudomonadota</taxon>
        <taxon>Alphaproteobacteria</taxon>
        <taxon>Hyphomicrobiales</taxon>
        <taxon>Rhizobiaceae</taxon>
        <taxon>Rhizobium/Agrobacterium group</taxon>
        <taxon>Agrobacterium</taxon>
        <taxon>Agrobacterium tumefaciens complex</taxon>
    </lineage>
</organism>
<dbReference type="InterPro" id="IPR003421">
    <property type="entry name" value="Opine_DH"/>
</dbReference>
<evidence type="ECO:0000256" key="2">
    <source>
        <dbReference type="ARBA" id="ARBA00022857"/>
    </source>
</evidence>
<dbReference type="PANTHER" id="PTHR38015">
    <property type="entry name" value="BLR6086 PROTEIN"/>
    <property type="match status" value="1"/>
</dbReference>
<dbReference type="InterPro" id="IPR036291">
    <property type="entry name" value="NAD(P)-bd_dom_sf"/>
</dbReference>
<sequence>MAKVAILGAGNLALTLAGDLALRLHGEFEVVIWAPASNRRNFDEIRGLGTLKLIGPDYEGSFTPRLEDSLTTVTRNADFIVLAVPTLGQEGILRQLLKFDLRRCVLVALPGSATSLAAHRVLFPNLSPKAIIESTTSPFACRRNGVHVQMLGLKTTFEVATTTSLDSNIRQSFERLFPNPLEWYPDTASIFLSNTNPVAHPPGILAAREAIERGDHPLPKFYRVFVPQVIERVLAIDNERLAIAAALNLKSETDLKYSQKWYGGAASHSKEFYQTYEGYAEIETPTTMHHRYLTEDVKHILVLWFEIATVFGVNVPAMRSVVEEASNVLNEDLFKTGRTLTSLGLGGASRNAIVKALNGK</sequence>
<evidence type="ECO:0000313" key="5">
    <source>
        <dbReference type="EMBL" id="QTG17190.1"/>
    </source>
</evidence>
<evidence type="ECO:0000313" key="6">
    <source>
        <dbReference type="Proteomes" id="UP000663946"/>
    </source>
</evidence>
<dbReference type="GO" id="GO:0016491">
    <property type="term" value="F:oxidoreductase activity"/>
    <property type="evidence" value="ECO:0007669"/>
    <property type="project" value="UniProtKB-KW"/>
</dbReference>
<keyword evidence="2" id="KW-0521">NADP</keyword>
<accession>A0AAJ4TDK5</accession>
<proteinExistence type="inferred from homology"/>
<dbReference type="SUPFAM" id="SSF51735">
    <property type="entry name" value="NAD(P)-binding Rossmann-fold domains"/>
    <property type="match status" value="1"/>
</dbReference>